<evidence type="ECO:0000256" key="1">
    <source>
        <dbReference type="SAM" id="MobiDB-lite"/>
    </source>
</evidence>
<feature type="region of interest" description="Disordered" evidence="1">
    <location>
        <begin position="1"/>
        <end position="24"/>
    </location>
</feature>
<proteinExistence type="predicted"/>
<name>A0A6J6G935_9ZZZZ</name>
<protein>
    <submittedName>
        <fullName evidence="2">Unannotated protein</fullName>
    </submittedName>
</protein>
<dbReference type="AlphaFoldDB" id="A0A6J6G935"/>
<gene>
    <name evidence="2" type="ORF">UFOPK1835_00056</name>
</gene>
<reference evidence="2" key="1">
    <citation type="submission" date="2020-05" db="EMBL/GenBank/DDBJ databases">
        <authorList>
            <person name="Chiriac C."/>
            <person name="Salcher M."/>
            <person name="Ghai R."/>
            <person name="Kavagutti S V."/>
        </authorList>
    </citation>
    <scope>NUCLEOTIDE SEQUENCE</scope>
</reference>
<evidence type="ECO:0000313" key="2">
    <source>
        <dbReference type="EMBL" id="CAB4595953.1"/>
    </source>
</evidence>
<accession>A0A6J6G935</accession>
<dbReference type="EMBL" id="CAEZUP010000002">
    <property type="protein sequence ID" value="CAB4595953.1"/>
    <property type="molecule type" value="Genomic_DNA"/>
</dbReference>
<organism evidence="2">
    <name type="scientific">freshwater metagenome</name>
    <dbReference type="NCBI Taxonomy" id="449393"/>
    <lineage>
        <taxon>unclassified sequences</taxon>
        <taxon>metagenomes</taxon>
        <taxon>ecological metagenomes</taxon>
    </lineage>
</organism>
<sequence>MEIDHRHLLENPHRNDPSVRDNHRKVDARVEHGFEIVGDR</sequence>